<gene>
    <name evidence="2" type="ORF">PGLA2088_LOCUS12782</name>
    <name evidence="3" type="ORF">PGLA2088_LOCUS30286</name>
    <name evidence="4" type="ORF">PGLA2088_LOCUS44495</name>
</gene>
<dbReference type="EMBL" id="CAJNNW010015143">
    <property type="protein sequence ID" value="CAE8657406.1"/>
    <property type="molecule type" value="Genomic_DNA"/>
</dbReference>
<proteinExistence type="predicted"/>
<accession>A0A813KF60</accession>
<evidence type="ECO:0000313" key="5">
    <source>
        <dbReference type="Proteomes" id="UP000626109"/>
    </source>
</evidence>
<name>A0A813KF60_POLGL</name>
<evidence type="ECO:0000313" key="2">
    <source>
        <dbReference type="EMBL" id="CAE8657406.1"/>
    </source>
</evidence>
<reference evidence="3" key="1">
    <citation type="submission" date="2021-02" db="EMBL/GenBank/DDBJ databases">
        <authorList>
            <person name="Dougan E. K."/>
            <person name="Rhodes N."/>
            <person name="Thang M."/>
            <person name="Chan C."/>
        </authorList>
    </citation>
    <scope>NUCLEOTIDE SEQUENCE</scope>
</reference>
<organism evidence="3 5">
    <name type="scientific">Polarella glacialis</name>
    <name type="common">Dinoflagellate</name>
    <dbReference type="NCBI Taxonomy" id="89957"/>
    <lineage>
        <taxon>Eukaryota</taxon>
        <taxon>Sar</taxon>
        <taxon>Alveolata</taxon>
        <taxon>Dinophyceae</taxon>
        <taxon>Suessiales</taxon>
        <taxon>Suessiaceae</taxon>
        <taxon>Polarella</taxon>
    </lineage>
</organism>
<protein>
    <submittedName>
        <fullName evidence="3">Uncharacterized protein</fullName>
    </submittedName>
</protein>
<dbReference type="Proteomes" id="UP000626109">
    <property type="component" value="Unassembled WGS sequence"/>
</dbReference>
<feature type="region of interest" description="Disordered" evidence="1">
    <location>
        <begin position="85"/>
        <end position="155"/>
    </location>
</feature>
<evidence type="ECO:0000313" key="4">
    <source>
        <dbReference type="EMBL" id="CAE8726480.1"/>
    </source>
</evidence>
<evidence type="ECO:0000313" key="3">
    <source>
        <dbReference type="EMBL" id="CAE8697397.1"/>
    </source>
</evidence>
<sequence>MFPTSTVSAILSSLDEAGLPTLTQPQPDDVLLTIEDDYPPPAHCGDMALLQASHDGLLSWWCPRCQCRLSWRAYRRGWSAWAPQCAASTSSTPPPPATEPVPSAARRRAAATGTPPTTTNQTTYHTHVHMPATASRSQAPLGPQVSQTSRDPVEQQSLATRRQIDYLATLLRRCGADVAAHLRPGLTKAEATVLIEELLRQL</sequence>
<feature type="compositionally biased region" description="Low complexity" evidence="1">
    <location>
        <begin position="100"/>
        <end position="125"/>
    </location>
</feature>
<evidence type="ECO:0000256" key="1">
    <source>
        <dbReference type="SAM" id="MobiDB-lite"/>
    </source>
</evidence>
<comment type="caution">
    <text evidence="3">The sequence shown here is derived from an EMBL/GenBank/DDBJ whole genome shotgun (WGS) entry which is preliminary data.</text>
</comment>
<dbReference type="AlphaFoldDB" id="A0A813KF60"/>
<dbReference type="EMBL" id="CAJNNW010028731">
    <property type="protein sequence ID" value="CAE8697397.1"/>
    <property type="molecule type" value="Genomic_DNA"/>
</dbReference>
<feature type="compositionally biased region" description="Polar residues" evidence="1">
    <location>
        <begin position="134"/>
        <end position="155"/>
    </location>
</feature>
<dbReference type="EMBL" id="CAJNNW010035232">
    <property type="protein sequence ID" value="CAE8726480.1"/>
    <property type="molecule type" value="Genomic_DNA"/>
</dbReference>